<protein>
    <recommendedName>
        <fullName evidence="3">DUF2061 domain-containing protein</fullName>
    </recommendedName>
</protein>
<dbReference type="EMBL" id="HBFW01016828">
    <property type="protein sequence ID" value="CAD8939717.1"/>
    <property type="molecule type" value="Transcribed_RNA"/>
</dbReference>
<dbReference type="InterPro" id="IPR018638">
    <property type="entry name" value="DUF2061_membrane"/>
</dbReference>
<evidence type="ECO:0000256" key="2">
    <source>
        <dbReference type="SAM" id="Phobius"/>
    </source>
</evidence>
<feature type="compositionally biased region" description="Polar residues" evidence="1">
    <location>
        <begin position="1"/>
        <end position="10"/>
    </location>
</feature>
<reference evidence="4" key="1">
    <citation type="submission" date="2021-01" db="EMBL/GenBank/DDBJ databases">
        <authorList>
            <person name="Corre E."/>
            <person name="Pelletier E."/>
            <person name="Niang G."/>
            <person name="Scheremetjew M."/>
            <person name="Finn R."/>
            <person name="Kale V."/>
            <person name="Holt S."/>
            <person name="Cochrane G."/>
            <person name="Meng A."/>
            <person name="Brown T."/>
            <person name="Cohen L."/>
        </authorList>
    </citation>
    <scope>NUCLEOTIDE SEQUENCE</scope>
    <source>
        <strain evidence="4">ECT3854</strain>
    </source>
</reference>
<keyword evidence="2" id="KW-0472">Membrane</keyword>
<dbReference type="Pfam" id="PF09834">
    <property type="entry name" value="DUF2061"/>
    <property type="match status" value="1"/>
</dbReference>
<feature type="domain" description="DUF2061" evidence="3">
    <location>
        <begin position="48"/>
        <end position="99"/>
    </location>
</feature>
<sequence length="103" mass="11680">MKRNQVNSAAQHDASTEETQAKPLLEETDIESGASNGGPIRETHLRSVLKGVTWRFVASFTTMSIAFIVTGEMKTVLEIGVFDFFAKLAFYYIHERIWSRIRV</sequence>
<feature type="region of interest" description="Disordered" evidence="1">
    <location>
        <begin position="1"/>
        <end position="41"/>
    </location>
</feature>
<evidence type="ECO:0000313" key="4">
    <source>
        <dbReference type="EMBL" id="CAD8939717.1"/>
    </source>
</evidence>
<keyword evidence="2" id="KW-0812">Transmembrane</keyword>
<accession>A0A7S1D6H6</accession>
<name>A0A7S1D6H6_CYCTE</name>
<keyword evidence="2" id="KW-1133">Transmembrane helix</keyword>
<evidence type="ECO:0000256" key="1">
    <source>
        <dbReference type="SAM" id="MobiDB-lite"/>
    </source>
</evidence>
<feature type="transmembrane region" description="Helical" evidence="2">
    <location>
        <begin position="52"/>
        <end position="69"/>
    </location>
</feature>
<feature type="transmembrane region" description="Helical" evidence="2">
    <location>
        <begin position="75"/>
        <end position="93"/>
    </location>
</feature>
<evidence type="ECO:0000259" key="3">
    <source>
        <dbReference type="Pfam" id="PF09834"/>
    </source>
</evidence>
<gene>
    <name evidence="4" type="ORF">CTEN0397_LOCUS10781</name>
</gene>
<proteinExistence type="predicted"/>
<organism evidence="4">
    <name type="scientific">Cyclophora tenuis</name>
    <name type="common">Marine diatom</name>
    <dbReference type="NCBI Taxonomy" id="216820"/>
    <lineage>
        <taxon>Eukaryota</taxon>
        <taxon>Sar</taxon>
        <taxon>Stramenopiles</taxon>
        <taxon>Ochrophyta</taxon>
        <taxon>Bacillariophyta</taxon>
        <taxon>Fragilariophyceae</taxon>
        <taxon>Fragilariophycidae</taxon>
        <taxon>Cyclophorales</taxon>
        <taxon>Cyclophoraceae</taxon>
        <taxon>Cyclophora</taxon>
    </lineage>
</organism>
<dbReference type="AlphaFoldDB" id="A0A7S1D6H6"/>